<dbReference type="SUPFAM" id="SSF51735">
    <property type="entry name" value="NAD(P)-binding Rossmann-fold domains"/>
    <property type="match status" value="1"/>
</dbReference>
<accession>A0A6J7C587</accession>
<proteinExistence type="inferred from homology"/>
<dbReference type="AlphaFoldDB" id="A0A6J7C587"/>
<dbReference type="Gene3D" id="3.40.50.720">
    <property type="entry name" value="NAD(P)-binding Rossmann-like Domain"/>
    <property type="match status" value="1"/>
</dbReference>
<feature type="domain" description="Ketoreductase" evidence="3">
    <location>
        <begin position="11"/>
        <end position="198"/>
    </location>
</feature>
<dbReference type="GO" id="GO:0050664">
    <property type="term" value="F:oxidoreductase activity, acting on NAD(P)H, oxygen as acceptor"/>
    <property type="evidence" value="ECO:0007669"/>
    <property type="project" value="TreeGrafter"/>
</dbReference>
<dbReference type="SMART" id="SM00822">
    <property type="entry name" value="PKS_KR"/>
    <property type="match status" value="1"/>
</dbReference>
<name>A0A6J7C587_9ZZZZ</name>
<keyword evidence="2" id="KW-0560">Oxidoreductase</keyword>
<evidence type="ECO:0000259" key="3">
    <source>
        <dbReference type="SMART" id="SM00822"/>
    </source>
</evidence>
<dbReference type="Pfam" id="PF00106">
    <property type="entry name" value="adh_short"/>
    <property type="match status" value="1"/>
</dbReference>
<dbReference type="EMBL" id="CAFBIY010000133">
    <property type="protein sequence ID" value="CAB4852485.1"/>
    <property type="molecule type" value="Genomic_DNA"/>
</dbReference>
<gene>
    <name evidence="4" type="ORF">UFOPK3267_02107</name>
</gene>
<dbReference type="PRINTS" id="PR00081">
    <property type="entry name" value="GDHRDH"/>
</dbReference>
<dbReference type="PANTHER" id="PTHR43008:SF7">
    <property type="entry name" value="SHORT CHAIN DEHYDROGENASE_REDUCTASE (AFU_ORTHOLOGUE AFUA_2G00830)"/>
    <property type="match status" value="1"/>
</dbReference>
<organism evidence="4">
    <name type="scientific">freshwater metagenome</name>
    <dbReference type="NCBI Taxonomy" id="449393"/>
    <lineage>
        <taxon>unclassified sequences</taxon>
        <taxon>metagenomes</taxon>
        <taxon>ecological metagenomes</taxon>
    </lineage>
</organism>
<evidence type="ECO:0000256" key="2">
    <source>
        <dbReference type="ARBA" id="ARBA00023002"/>
    </source>
</evidence>
<dbReference type="CDD" id="cd05233">
    <property type="entry name" value="SDR_c"/>
    <property type="match status" value="1"/>
</dbReference>
<evidence type="ECO:0000313" key="4">
    <source>
        <dbReference type="EMBL" id="CAB4852485.1"/>
    </source>
</evidence>
<dbReference type="InterPro" id="IPR057326">
    <property type="entry name" value="KR_dom"/>
</dbReference>
<dbReference type="PANTHER" id="PTHR43008">
    <property type="entry name" value="BENZIL REDUCTASE"/>
    <property type="match status" value="1"/>
</dbReference>
<protein>
    <submittedName>
        <fullName evidence="4">Unannotated protein</fullName>
    </submittedName>
</protein>
<sequence>MNTQGFELRGATCVVTGGASGIGAALIAEVVRRGAVAVAVVDIDGQRAADAAARLGSAGVDAAGFACDVSDVASVGHMAQGVCERFGTPTFVAANAGVFPPAGPAWELDPADVAWTLGVNVTGVWLTTSVFAKLMVASDRPSWILGTGSEHALGVPHTGSAIYTASKHAVVGLLDVMRSELPSHVGVSVMCPGLVATNLWKGAADRPDQFGGPTRISRRAGVIMTHGMDPALVAERAIDGVQAGQFLVATHRHVQQYADERYAEVERAFASLGADDGSEQAYDVASVAAVVNAEDPRRTAG</sequence>
<evidence type="ECO:0000256" key="1">
    <source>
        <dbReference type="ARBA" id="ARBA00006484"/>
    </source>
</evidence>
<comment type="similarity">
    <text evidence="1">Belongs to the short-chain dehydrogenases/reductases (SDR) family.</text>
</comment>
<dbReference type="InterPro" id="IPR036291">
    <property type="entry name" value="NAD(P)-bd_dom_sf"/>
</dbReference>
<dbReference type="InterPro" id="IPR002347">
    <property type="entry name" value="SDR_fam"/>
</dbReference>
<reference evidence="4" key="1">
    <citation type="submission" date="2020-05" db="EMBL/GenBank/DDBJ databases">
        <authorList>
            <person name="Chiriac C."/>
            <person name="Salcher M."/>
            <person name="Ghai R."/>
            <person name="Kavagutti S V."/>
        </authorList>
    </citation>
    <scope>NUCLEOTIDE SEQUENCE</scope>
</reference>